<dbReference type="EMBL" id="BK016063">
    <property type="protein sequence ID" value="DAF92219.1"/>
    <property type="molecule type" value="Genomic_DNA"/>
</dbReference>
<reference evidence="1" key="1">
    <citation type="journal article" date="2021" name="Proc. Natl. Acad. Sci. U.S.A.">
        <title>A Catalog of Tens of Thousands of Viruses from Human Metagenomes Reveals Hidden Associations with Chronic Diseases.</title>
        <authorList>
            <person name="Tisza M.J."/>
            <person name="Buck C.B."/>
        </authorList>
    </citation>
    <scope>NUCLEOTIDE SEQUENCE</scope>
    <source>
        <strain evidence="1">CtgN495</strain>
    </source>
</reference>
<organism evidence="1">
    <name type="scientific">Siphoviridae sp. ctgN495</name>
    <dbReference type="NCBI Taxonomy" id="2825608"/>
    <lineage>
        <taxon>Viruses</taxon>
        <taxon>Duplodnaviria</taxon>
        <taxon>Heunggongvirae</taxon>
        <taxon>Uroviricota</taxon>
        <taxon>Caudoviricetes</taxon>
    </lineage>
</organism>
<accession>A0A8S5UCR1</accession>
<proteinExistence type="predicted"/>
<sequence>MNSSTSKRRETNLTRYGVDNVSKLKWVQAKRLSSYENKINFLGYYYKKPEIHTVVDGEDLKIYRLNKAISDNWMNEYYPLKAAKGTLLAIGLVKDSVIYCIMTFRRSRDKKYNAELSRMYMLPGYYVKNGFSILSKFASDYGLYNIVAYVNFCFDNFEDYEEIGMRSNRDIQRKKWWWNGSDFISDNSRRQSNWTESDMINLGYSSYHDLGTAVYEFK</sequence>
<protein>
    <submittedName>
        <fullName evidence="1">Uncharacterized protein</fullName>
    </submittedName>
</protein>
<evidence type="ECO:0000313" key="1">
    <source>
        <dbReference type="EMBL" id="DAF92219.1"/>
    </source>
</evidence>
<name>A0A8S5UCR1_9CAUD</name>